<dbReference type="RefSeq" id="WP_032591578.1">
    <property type="nucleotide sequence ID" value="NZ_CP131536.1"/>
</dbReference>
<dbReference type="PANTHER" id="PTHR12526:SF510">
    <property type="entry name" value="D-INOSITOL 3-PHOSPHATE GLYCOSYLTRANSFERASE"/>
    <property type="match status" value="1"/>
</dbReference>
<dbReference type="Gene3D" id="3.40.50.2000">
    <property type="entry name" value="Glycogen Phosphorylase B"/>
    <property type="match status" value="2"/>
</dbReference>
<proteinExistence type="predicted"/>
<gene>
    <name evidence="4" type="ORF">F2Z89_08445</name>
</gene>
<dbReference type="InterPro" id="IPR001296">
    <property type="entry name" value="Glyco_trans_1"/>
</dbReference>
<feature type="domain" description="Glycosyl transferase family 1" evidence="3">
    <location>
        <begin position="175"/>
        <end position="332"/>
    </location>
</feature>
<comment type="caution">
    <text evidence="4">The sequence shown here is derived from an EMBL/GenBank/DDBJ whole genome shotgun (WGS) entry which is preliminary data.</text>
</comment>
<evidence type="ECO:0000313" key="4">
    <source>
        <dbReference type="EMBL" id="KAA4998881.1"/>
    </source>
</evidence>
<reference evidence="4 5" key="1">
    <citation type="journal article" date="2019" name="Nat. Med.">
        <title>A library of human gut bacterial isolates paired with longitudinal multiomics data enables mechanistic microbiome research.</title>
        <authorList>
            <person name="Poyet M."/>
            <person name="Groussin M."/>
            <person name="Gibbons S.M."/>
            <person name="Avila-Pacheco J."/>
            <person name="Jiang X."/>
            <person name="Kearney S.M."/>
            <person name="Perrotta A.R."/>
            <person name="Berdy B."/>
            <person name="Zhao S."/>
            <person name="Lieberman T.D."/>
            <person name="Swanson P.K."/>
            <person name="Smith M."/>
            <person name="Roesemann S."/>
            <person name="Alexander J.E."/>
            <person name="Rich S.A."/>
            <person name="Livny J."/>
            <person name="Vlamakis H."/>
            <person name="Clish C."/>
            <person name="Bullock K."/>
            <person name="Deik A."/>
            <person name="Scott J."/>
            <person name="Pierce K.A."/>
            <person name="Xavier R.J."/>
            <person name="Alm E.J."/>
        </authorList>
    </citation>
    <scope>NUCLEOTIDE SEQUENCE [LARGE SCALE GENOMIC DNA]</scope>
    <source>
        <strain evidence="4 5">BIOML-A46</strain>
    </source>
</reference>
<dbReference type="Pfam" id="PF00534">
    <property type="entry name" value="Glycos_transf_1"/>
    <property type="match status" value="1"/>
</dbReference>
<dbReference type="PANTHER" id="PTHR12526">
    <property type="entry name" value="GLYCOSYLTRANSFERASE"/>
    <property type="match status" value="1"/>
</dbReference>
<keyword evidence="2 4" id="KW-0808">Transferase</keyword>
<sequence>MKIVFVINCLKVGGAAKMLKYVANIAVGIFDSVSVVDMYDDSYSSKELHHDIKVIGLGLGRVNRFQRQFILVSSLKRCLVEEKPNYVCSFIGHVNVIARLATLGMKNITFISAERGDPFTQTYFWKLITKWAYRKSDYCVFQLEGARDFFDIETRERSFVIPNPFILSDFVEPYKGERNKTIVSAGRFAPEKCYDVLINAFANVNKIHPDYKLILYGEGPLLDDYKQQAQQLHIENKVDFPGYVGSVAATVRKEGIFVLSSYYEGIPNSLIEAMSVGIPCVATNCTPGGPRFLTKNGERGILIPIKDVNAMTTSLLTMIEDKELANHYGEKGLEVIEDLQESKISRMWENAFHYIINKQLS</sequence>
<protein>
    <submittedName>
        <fullName evidence="4">Glycosyltransferase family 4 protein</fullName>
    </submittedName>
</protein>
<accession>A0A642F2F3</accession>
<dbReference type="EMBL" id="VWCJ01000004">
    <property type="protein sequence ID" value="KAA4998881.1"/>
    <property type="molecule type" value="Genomic_DNA"/>
</dbReference>
<name>A0A642F2F3_BACFG</name>
<dbReference type="AlphaFoldDB" id="A0A642F2F3"/>
<evidence type="ECO:0000259" key="3">
    <source>
        <dbReference type="Pfam" id="PF00534"/>
    </source>
</evidence>
<dbReference type="Proteomes" id="UP000460666">
    <property type="component" value="Unassembled WGS sequence"/>
</dbReference>
<dbReference type="SUPFAM" id="SSF53756">
    <property type="entry name" value="UDP-Glycosyltransferase/glycogen phosphorylase"/>
    <property type="match status" value="1"/>
</dbReference>
<organism evidence="4 5">
    <name type="scientific">Bacteroides fragilis</name>
    <dbReference type="NCBI Taxonomy" id="817"/>
    <lineage>
        <taxon>Bacteria</taxon>
        <taxon>Pseudomonadati</taxon>
        <taxon>Bacteroidota</taxon>
        <taxon>Bacteroidia</taxon>
        <taxon>Bacteroidales</taxon>
        <taxon>Bacteroidaceae</taxon>
        <taxon>Bacteroides</taxon>
    </lineage>
</organism>
<evidence type="ECO:0000256" key="2">
    <source>
        <dbReference type="ARBA" id="ARBA00022679"/>
    </source>
</evidence>
<evidence type="ECO:0000313" key="5">
    <source>
        <dbReference type="Proteomes" id="UP000460666"/>
    </source>
</evidence>
<dbReference type="GO" id="GO:0016757">
    <property type="term" value="F:glycosyltransferase activity"/>
    <property type="evidence" value="ECO:0007669"/>
    <property type="project" value="UniProtKB-KW"/>
</dbReference>
<keyword evidence="1" id="KW-0328">Glycosyltransferase</keyword>
<evidence type="ECO:0000256" key="1">
    <source>
        <dbReference type="ARBA" id="ARBA00022676"/>
    </source>
</evidence>